<name>A0A285U3H5_9HYPH</name>
<sequence length="455" mass="51731">MSIAQCRRGMGAKSTIRGFSMPNFIDRRLNPKDKSIGNRQRFLKRAREELKRAVKEQIKSVGIADVGGGQNVSMPTRGVSEPTFQPAGDTGDRERVLPGNKEFSPGDRLRKPQGGGGGKGGAGTGEDEDDFQFSLSHDEVLDLFFEDLELPDMIKLSLKETMTFKPRRAGYAVTGSPTNINVAKTMRNSHGRRIALRRPKQAEIDALSAEIAELEKKPGAQAKERLAMLQAELDWLERRRRRVPFIDTVDIRFNRFEQQPLPNANAVMFCLMDVSASMGEREKDLAKRFFVLLHLFLRRRYERIDIVFIRHTDEAHEVDEETFFYSTQSGGTMVSTALEEMLRVIAARYPANEWNIYAAQASDGDNISGDSERCVSLLSAAMKYCQYYAYVEIIDERESEIFARTDNGTSLWRAYRTVDGEWPNFQMTRIAKPGDIYPVFRKLFAKQSALRQPRK</sequence>
<evidence type="ECO:0000256" key="2">
    <source>
        <dbReference type="SAM" id="Coils"/>
    </source>
</evidence>
<dbReference type="Proteomes" id="UP000219167">
    <property type="component" value="Unassembled WGS sequence"/>
</dbReference>
<evidence type="ECO:0000313" key="4">
    <source>
        <dbReference type="EMBL" id="SOC34801.1"/>
    </source>
</evidence>
<dbReference type="InterPro" id="IPR006698">
    <property type="entry name" value="UPF0229"/>
</dbReference>
<comment type="similarity">
    <text evidence="1">Belongs to the UPF0229 family.</text>
</comment>
<gene>
    <name evidence="4" type="ORF">SAMN05892877_10128</name>
</gene>
<keyword evidence="2" id="KW-0175">Coiled coil</keyword>
<dbReference type="Pfam" id="PF04285">
    <property type="entry name" value="DUF444"/>
    <property type="match status" value="1"/>
</dbReference>
<feature type="coiled-coil region" evidence="2">
    <location>
        <begin position="197"/>
        <end position="239"/>
    </location>
</feature>
<dbReference type="NCBIfam" id="NF003707">
    <property type="entry name" value="PRK05325.1-2"/>
    <property type="match status" value="1"/>
</dbReference>
<proteinExistence type="inferred from homology"/>
<accession>A0A285U3H5</accession>
<dbReference type="NCBIfam" id="NF003708">
    <property type="entry name" value="PRK05325.1-3"/>
    <property type="match status" value="1"/>
</dbReference>
<dbReference type="PANTHER" id="PTHR30510">
    <property type="entry name" value="UPF0229 PROTEIN YEAH"/>
    <property type="match status" value="1"/>
</dbReference>
<dbReference type="PANTHER" id="PTHR30510:SF2">
    <property type="entry name" value="UPF0229 PROTEIN YEAH"/>
    <property type="match status" value="1"/>
</dbReference>
<evidence type="ECO:0000313" key="5">
    <source>
        <dbReference type="Proteomes" id="UP000219167"/>
    </source>
</evidence>
<protein>
    <recommendedName>
        <fullName evidence="1">UPF0229 protein SAMN05892877_10128</fullName>
    </recommendedName>
</protein>
<reference evidence="4 5" key="1">
    <citation type="submission" date="2017-08" db="EMBL/GenBank/DDBJ databases">
        <authorList>
            <person name="de Groot N.N."/>
        </authorList>
    </citation>
    <scope>NUCLEOTIDE SEQUENCE [LARGE SCALE GENOMIC DNA]</scope>
    <source>
        <strain evidence="4 5">JC85</strain>
    </source>
</reference>
<evidence type="ECO:0000256" key="1">
    <source>
        <dbReference type="HAMAP-Rule" id="MF_01232"/>
    </source>
</evidence>
<dbReference type="HAMAP" id="MF_01232">
    <property type="entry name" value="UPF0229"/>
    <property type="match status" value="1"/>
</dbReference>
<feature type="compositionally biased region" description="Gly residues" evidence="3">
    <location>
        <begin position="113"/>
        <end position="124"/>
    </location>
</feature>
<dbReference type="AlphaFoldDB" id="A0A285U3H5"/>
<feature type="region of interest" description="Disordered" evidence="3">
    <location>
        <begin position="72"/>
        <end position="130"/>
    </location>
</feature>
<keyword evidence="5" id="KW-1185">Reference proteome</keyword>
<evidence type="ECO:0000256" key="3">
    <source>
        <dbReference type="SAM" id="MobiDB-lite"/>
    </source>
</evidence>
<dbReference type="EMBL" id="OBQD01000001">
    <property type="protein sequence ID" value="SOC34801.1"/>
    <property type="molecule type" value="Genomic_DNA"/>
</dbReference>
<organism evidence="4 5">
    <name type="scientific">Rhizobium subbaraonis</name>
    <dbReference type="NCBI Taxonomy" id="908946"/>
    <lineage>
        <taxon>Bacteria</taxon>
        <taxon>Pseudomonadati</taxon>
        <taxon>Pseudomonadota</taxon>
        <taxon>Alphaproteobacteria</taxon>
        <taxon>Hyphomicrobiales</taxon>
        <taxon>Rhizobiaceae</taxon>
        <taxon>Rhizobium/Agrobacterium group</taxon>
        <taxon>Rhizobium</taxon>
    </lineage>
</organism>